<dbReference type="SUPFAM" id="SSF51306">
    <property type="entry name" value="LexA/Signal peptidase"/>
    <property type="match status" value="1"/>
</dbReference>
<reference evidence="2 3" key="1">
    <citation type="submission" date="2018-03" db="EMBL/GenBank/DDBJ databases">
        <authorList>
            <person name="Zhou J."/>
            <person name="Li X."/>
            <person name="Xue M."/>
            <person name="Yin J."/>
        </authorList>
    </citation>
    <scope>NUCLEOTIDE SEQUENCE [LARGE SCALE GENOMIC DNA]</scope>
    <source>
        <strain evidence="2 3">SYSU ZJ2214</strain>
    </source>
</reference>
<dbReference type="Pfam" id="PF00717">
    <property type="entry name" value="Peptidase_S24"/>
    <property type="match status" value="1"/>
</dbReference>
<gene>
    <name evidence="2" type="ORF">C6W88_04570</name>
</gene>
<dbReference type="InterPro" id="IPR015927">
    <property type="entry name" value="Peptidase_S24_S26A/B/C"/>
</dbReference>
<dbReference type="InterPro" id="IPR039418">
    <property type="entry name" value="LexA-like"/>
</dbReference>
<keyword evidence="3" id="KW-1185">Reference proteome</keyword>
<feature type="domain" description="Peptidase S24/S26A/S26B/S26C" evidence="1">
    <location>
        <begin position="6"/>
        <end position="53"/>
    </location>
</feature>
<evidence type="ECO:0000313" key="3">
    <source>
        <dbReference type="Proteomes" id="UP000241895"/>
    </source>
</evidence>
<name>A0ABX5J268_9GAMM</name>
<dbReference type="EMBL" id="PXNS01000002">
    <property type="protein sequence ID" value="PTL95729.1"/>
    <property type="molecule type" value="Genomic_DNA"/>
</dbReference>
<dbReference type="InterPro" id="IPR036286">
    <property type="entry name" value="LexA/Signal_pep-like_sf"/>
</dbReference>
<protein>
    <recommendedName>
        <fullName evidence="1">Peptidase S24/S26A/S26B/S26C domain-containing protein</fullName>
    </recommendedName>
</protein>
<evidence type="ECO:0000313" key="2">
    <source>
        <dbReference type="EMBL" id="PTL95729.1"/>
    </source>
</evidence>
<sequence>MAGNCVFLLLVHGEWRIKRVQRVAGGAWLLLSDNPRYEKELIKPQDMKGVKGVEILGRYEIRIGKIN</sequence>
<dbReference type="Gene3D" id="2.10.109.10">
    <property type="entry name" value="Umud Fragment, subunit A"/>
    <property type="match status" value="1"/>
</dbReference>
<accession>A0ABX5J268</accession>
<evidence type="ECO:0000259" key="1">
    <source>
        <dbReference type="Pfam" id="PF00717"/>
    </source>
</evidence>
<organism evidence="2 3">
    <name type="scientific">Halomonas litopenaei</name>
    <dbReference type="NCBI Taxonomy" id="2109328"/>
    <lineage>
        <taxon>Bacteria</taxon>
        <taxon>Pseudomonadati</taxon>
        <taxon>Pseudomonadota</taxon>
        <taxon>Gammaproteobacteria</taxon>
        <taxon>Oceanospirillales</taxon>
        <taxon>Halomonadaceae</taxon>
        <taxon>Halomonas</taxon>
    </lineage>
</organism>
<dbReference type="CDD" id="cd06529">
    <property type="entry name" value="S24_LexA-like"/>
    <property type="match status" value="1"/>
</dbReference>
<proteinExistence type="predicted"/>
<comment type="caution">
    <text evidence="2">The sequence shown here is derived from an EMBL/GenBank/DDBJ whole genome shotgun (WGS) entry which is preliminary data.</text>
</comment>
<dbReference type="Proteomes" id="UP000241895">
    <property type="component" value="Unassembled WGS sequence"/>
</dbReference>